<evidence type="ECO:0000313" key="5">
    <source>
        <dbReference type="Ensembl" id="ENSAMXP00000007967.2"/>
    </source>
</evidence>
<proteinExistence type="predicted"/>
<keyword evidence="6" id="KW-1185">Reference proteome</keyword>
<dbReference type="PANTHER" id="PTHR23357">
    <property type="entry name" value="RENALASE"/>
    <property type="match status" value="1"/>
</dbReference>
<dbReference type="eggNOG" id="ENOG502QUZR">
    <property type="taxonomic scope" value="Eukaryota"/>
</dbReference>
<dbReference type="Bgee" id="ENSAMXG00000034546">
    <property type="expression patterns" value="Expressed in heart and 14 other cell types or tissues"/>
</dbReference>
<dbReference type="InterPro" id="IPR036188">
    <property type="entry name" value="FAD/NAD-bd_sf"/>
</dbReference>
<dbReference type="Proteomes" id="UP000018467">
    <property type="component" value="Unassembled WGS sequence"/>
</dbReference>
<accession>W5KK55</accession>
<evidence type="ECO:0000313" key="6">
    <source>
        <dbReference type="Proteomes" id="UP000018467"/>
    </source>
</evidence>
<dbReference type="STRING" id="7994.ENSAMXP00000007967"/>
<sequence>MSRVLIVGAGLTGSLCACLLRRELADRVQIVVWEKSRGAGGRMSTSRSPSNMSCTADLGAQYITSTPYYSKIHKSFYEELLQHDILKPLEATMEGMMLKDEASINYVTPSGMSSIVKHYLRESGAEVFFGHHVTHVSRRGSGWEVCRKEGVPEQFDVVVLTMPVPQILQLQGDIGSLLKDSERQKLEAVSYSSRFALGLFYKAGVQISVPWAAKYISNNPCIRYIAIDDKKRNLVSDKFGPSVVVHTSVPFGLQHVEKTLEEMQPVILQELQKLMPELPEPENIKCQKWRYSQDAPLEPETESRLGVSFRLTAASSRGVDGCTVALQKAAGPLQTSRNACVFFLEEGVRCTACVVLVQSGGRVKPRCRQQKKGSLLSTLCEDSCPRDSERSWGMLLNPV</sequence>
<reference evidence="6" key="2">
    <citation type="journal article" date="2014" name="Nat. Commun.">
        <title>The cavefish genome reveals candidate genes for eye loss.</title>
        <authorList>
            <person name="McGaugh S.E."/>
            <person name="Gross J.B."/>
            <person name="Aken B."/>
            <person name="Blin M."/>
            <person name="Borowsky R."/>
            <person name="Chalopin D."/>
            <person name="Hinaux H."/>
            <person name="Jeffery W.R."/>
            <person name="Keene A."/>
            <person name="Ma L."/>
            <person name="Minx P."/>
            <person name="Murphy D."/>
            <person name="O'Quin K.E."/>
            <person name="Retaux S."/>
            <person name="Rohner N."/>
            <person name="Searle S.M."/>
            <person name="Stahl B.A."/>
            <person name="Tabin C."/>
            <person name="Volff J.N."/>
            <person name="Yoshizawa M."/>
            <person name="Warren W.C."/>
        </authorList>
    </citation>
    <scope>NUCLEOTIDE SEQUENCE [LARGE SCALE GENOMIC DNA]</scope>
    <source>
        <strain evidence="6">female</strain>
    </source>
</reference>
<keyword evidence="2" id="KW-0274">FAD</keyword>
<feature type="signal peptide" evidence="3">
    <location>
        <begin position="1"/>
        <end position="16"/>
    </location>
</feature>
<dbReference type="Gene3D" id="3.50.50.60">
    <property type="entry name" value="FAD/NAD(P)-binding domain"/>
    <property type="match status" value="1"/>
</dbReference>
<dbReference type="GeneTree" id="ENSGT00390000016052"/>
<keyword evidence="3" id="KW-0732">Signal</keyword>
<dbReference type="GO" id="GO:0005576">
    <property type="term" value="C:extracellular region"/>
    <property type="evidence" value="ECO:0007669"/>
    <property type="project" value="TreeGrafter"/>
</dbReference>
<name>W5KK55_ASTMX</name>
<dbReference type="InParanoid" id="W5KK55"/>
<reference evidence="5" key="4">
    <citation type="submission" date="2025-09" db="UniProtKB">
        <authorList>
            <consortium name="Ensembl"/>
        </authorList>
    </citation>
    <scope>IDENTIFICATION</scope>
</reference>
<dbReference type="Pfam" id="PF13450">
    <property type="entry name" value="NAD_binding_8"/>
    <property type="match status" value="1"/>
</dbReference>
<evidence type="ECO:0000256" key="2">
    <source>
        <dbReference type="ARBA" id="ARBA00022827"/>
    </source>
</evidence>
<dbReference type="HOGENOM" id="CLU_036034_1_0_1"/>
<dbReference type="SUPFAM" id="SSF51905">
    <property type="entry name" value="FAD/NAD(P)-binding domain"/>
    <property type="match status" value="1"/>
</dbReference>
<organism evidence="5 6">
    <name type="scientific">Astyanax mexicanus</name>
    <name type="common">Blind cave fish</name>
    <name type="synonym">Astyanax fasciatus mexicanus</name>
    <dbReference type="NCBI Taxonomy" id="7994"/>
    <lineage>
        <taxon>Eukaryota</taxon>
        <taxon>Metazoa</taxon>
        <taxon>Chordata</taxon>
        <taxon>Craniata</taxon>
        <taxon>Vertebrata</taxon>
        <taxon>Euteleostomi</taxon>
        <taxon>Actinopterygii</taxon>
        <taxon>Neopterygii</taxon>
        <taxon>Teleostei</taxon>
        <taxon>Ostariophysi</taxon>
        <taxon>Characiformes</taxon>
        <taxon>Characoidei</taxon>
        <taxon>Acestrorhamphidae</taxon>
        <taxon>Acestrorhamphinae</taxon>
        <taxon>Astyanax</taxon>
    </lineage>
</organism>
<dbReference type="InterPro" id="IPR002937">
    <property type="entry name" value="Amino_oxidase"/>
</dbReference>
<dbReference type="PROSITE" id="PS51257">
    <property type="entry name" value="PROKAR_LIPOPROTEIN"/>
    <property type="match status" value="1"/>
</dbReference>
<dbReference type="Pfam" id="PF01593">
    <property type="entry name" value="Amino_oxidase"/>
    <property type="match status" value="1"/>
</dbReference>
<reference evidence="6" key="1">
    <citation type="submission" date="2013-03" db="EMBL/GenBank/DDBJ databases">
        <authorList>
            <person name="Jeffery W."/>
            <person name="Warren W."/>
            <person name="Wilson R.K."/>
        </authorList>
    </citation>
    <scope>NUCLEOTIDE SEQUENCE</scope>
    <source>
        <strain evidence="6">female</strain>
    </source>
</reference>
<dbReference type="GO" id="GO:0016651">
    <property type="term" value="F:oxidoreductase activity, acting on NAD(P)H"/>
    <property type="evidence" value="ECO:0007669"/>
    <property type="project" value="InterPro"/>
</dbReference>
<feature type="chain" id="PRO_5017255645" evidence="3">
    <location>
        <begin position="17"/>
        <end position="399"/>
    </location>
</feature>
<keyword evidence="1" id="KW-0285">Flavoprotein</keyword>
<dbReference type="AlphaFoldDB" id="W5KK55"/>
<dbReference type="PANTHER" id="PTHR23357:SF1">
    <property type="entry name" value="RENALASE"/>
    <property type="match status" value="1"/>
</dbReference>
<evidence type="ECO:0000259" key="4">
    <source>
        <dbReference type="Pfam" id="PF01593"/>
    </source>
</evidence>
<reference evidence="5" key="3">
    <citation type="submission" date="2025-08" db="UniProtKB">
        <authorList>
            <consortium name="Ensembl"/>
        </authorList>
    </citation>
    <scope>IDENTIFICATION</scope>
</reference>
<evidence type="ECO:0000256" key="1">
    <source>
        <dbReference type="ARBA" id="ARBA00022630"/>
    </source>
</evidence>
<dbReference type="Ensembl" id="ENSAMXT00000007967.2">
    <property type="protein sequence ID" value="ENSAMXP00000007967.2"/>
    <property type="gene ID" value="ENSAMXG00000034546.1"/>
</dbReference>
<dbReference type="InterPro" id="IPR040174">
    <property type="entry name" value="RNLS"/>
</dbReference>
<feature type="domain" description="Amine oxidase" evidence="4">
    <location>
        <begin position="105"/>
        <end position="290"/>
    </location>
</feature>
<protein>
    <submittedName>
        <fullName evidence="5">Renalase, FAD-dependent amine oxidase</fullName>
    </submittedName>
</protein>
<evidence type="ECO:0000256" key="3">
    <source>
        <dbReference type="SAM" id="SignalP"/>
    </source>
</evidence>
<dbReference type="Gene3D" id="3.90.660.10">
    <property type="match status" value="1"/>
</dbReference>